<protein>
    <submittedName>
        <fullName evidence="3">FAD-dependent oxidoreductase</fullName>
    </submittedName>
</protein>
<dbReference type="InterPro" id="IPR036188">
    <property type="entry name" value="FAD/NAD-bd_sf"/>
</dbReference>
<evidence type="ECO:0000313" key="4">
    <source>
        <dbReference type="Proteomes" id="UP000479526"/>
    </source>
</evidence>
<dbReference type="Gene3D" id="3.50.50.60">
    <property type="entry name" value="FAD/NAD(P)-binding domain"/>
    <property type="match status" value="2"/>
</dbReference>
<dbReference type="SUPFAM" id="SSF51905">
    <property type="entry name" value="FAD/NAD(P)-binding domain"/>
    <property type="match status" value="1"/>
</dbReference>
<evidence type="ECO:0000259" key="2">
    <source>
        <dbReference type="Pfam" id="PF01494"/>
    </source>
</evidence>
<dbReference type="RefSeq" id="WP_161478229.1">
    <property type="nucleotide sequence ID" value="NZ_WXEW01000001.1"/>
</dbReference>
<proteinExistence type="predicted"/>
<gene>
    <name evidence="3" type="ORF">GT755_03580</name>
</gene>
<dbReference type="InterPro" id="IPR002938">
    <property type="entry name" value="FAD-bd"/>
</dbReference>
<dbReference type="InterPro" id="IPR050631">
    <property type="entry name" value="PheA/TfdB_FAD_monoxygenase"/>
</dbReference>
<name>A0A7C9JBQ5_9ACTN</name>
<dbReference type="Proteomes" id="UP000479526">
    <property type="component" value="Unassembled WGS sequence"/>
</dbReference>
<dbReference type="PRINTS" id="PR00420">
    <property type="entry name" value="RNGMNOXGNASE"/>
</dbReference>
<keyword evidence="1" id="KW-0560">Oxidoreductase</keyword>
<reference evidence="3 4" key="1">
    <citation type="submission" date="2020-01" db="EMBL/GenBank/DDBJ databases">
        <title>Herbidospora sp. NEAU-GS84 nov., a novel actinomycete isolated from soil.</title>
        <authorList>
            <person name="Han L."/>
        </authorList>
    </citation>
    <scope>NUCLEOTIDE SEQUENCE [LARGE SCALE GENOMIC DNA]</scope>
    <source>
        <strain evidence="3 4">NEAU-GS84</strain>
    </source>
</reference>
<evidence type="ECO:0000256" key="1">
    <source>
        <dbReference type="ARBA" id="ARBA00023002"/>
    </source>
</evidence>
<dbReference type="AlphaFoldDB" id="A0A7C9JBQ5"/>
<evidence type="ECO:0000313" key="3">
    <source>
        <dbReference type="EMBL" id="NAS20763.1"/>
    </source>
</evidence>
<dbReference type="GO" id="GO:0016491">
    <property type="term" value="F:oxidoreductase activity"/>
    <property type="evidence" value="ECO:0007669"/>
    <property type="project" value="UniProtKB-KW"/>
</dbReference>
<dbReference type="GO" id="GO:0071949">
    <property type="term" value="F:FAD binding"/>
    <property type="evidence" value="ECO:0007669"/>
    <property type="project" value="InterPro"/>
</dbReference>
<accession>A0A7C9JBQ5</accession>
<dbReference type="EMBL" id="WXEW01000001">
    <property type="protein sequence ID" value="NAS20763.1"/>
    <property type="molecule type" value="Genomic_DNA"/>
</dbReference>
<dbReference type="PANTHER" id="PTHR43476">
    <property type="entry name" value="3-(3-HYDROXY-PHENYL)PROPIONATE/3-HYDROXYCINNAMIC ACID HYDROXYLASE"/>
    <property type="match status" value="1"/>
</dbReference>
<feature type="domain" description="FAD-binding" evidence="2">
    <location>
        <begin position="2"/>
        <end position="320"/>
    </location>
</feature>
<organism evidence="3 4">
    <name type="scientific">Herbidospora solisilvae</name>
    <dbReference type="NCBI Taxonomy" id="2696284"/>
    <lineage>
        <taxon>Bacteria</taxon>
        <taxon>Bacillati</taxon>
        <taxon>Actinomycetota</taxon>
        <taxon>Actinomycetes</taxon>
        <taxon>Streptosporangiales</taxon>
        <taxon>Streptosporangiaceae</taxon>
        <taxon>Herbidospora</taxon>
    </lineage>
</organism>
<dbReference type="NCBIfam" id="NF004834">
    <property type="entry name" value="PRK06185.1-3"/>
    <property type="match status" value="1"/>
</dbReference>
<comment type="caution">
    <text evidence="3">The sequence shown here is derived from an EMBL/GenBank/DDBJ whole genome shotgun (WGS) entry which is preliminary data.</text>
</comment>
<dbReference type="Pfam" id="PF01494">
    <property type="entry name" value="FAD_binding_3"/>
    <property type="match status" value="1"/>
</dbReference>
<dbReference type="PANTHER" id="PTHR43476:SF5">
    <property type="entry name" value="FAD-DEPENDENT MONOOXYGENASE"/>
    <property type="match status" value="1"/>
</dbReference>
<sequence length="405" mass="44095">METTVVIAGGGPAGAMLGLLLARAGIEVVLLEKHADFFRDFRGDTIHPSTIQVLDELGLLEEFEAIPHRSFEYFALYTGDEFIPMADFRGLPGRHRRLAMVPQWDFLKLITTAAGRYPNFRLLMEHRAVDVIRDGGAVRGVVVESGGTKTEIRAALTVAADGRHSDLRAAVGFEPVDIGAPMDVLWFRLPRHDGHPDDVFLRPGRGTALVSLNRGDYWQMAYLIPKGGFDDLKAAGLDEFRSSITGLLPYLDTSKVTFDDVQLLTVVVNRLPRWHLPGLLIIGDAAHAMSPIGGVGINLAIQDAIAAGNLLAGPLARAQENRRPVLDPVPASLLAKLRRRRWYPTAATQALQVQVQNRIIARVLAGDADAGSIGAAARKIPAPVRRLLGRAIGLGFRPEHVRSSH</sequence>
<keyword evidence="4" id="KW-1185">Reference proteome</keyword>